<evidence type="ECO:0000256" key="15">
    <source>
        <dbReference type="ARBA" id="ARBA00023136"/>
    </source>
</evidence>
<feature type="transmembrane region" description="Helical" evidence="17">
    <location>
        <begin position="307"/>
        <end position="328"/>
    </location>
</feature>
<proteinExistence type="inferred from homology"/>
<keyword evidence="10 17" id="KW-0249">Electron transport</keyword>
<keyword evidence="15 17" id="KW-0472">Membrane</keyword>
<sequence length="448" mass="53372">MMILIYLLFLFLIMLFNFKLKIKFLANMMFLLSFYLILKFSLSKYYWFGLSMFLGYDKYSYLLLILLFWIIGLMVLSSNKINIYLNIYYNLILFLTIFLYLCFSSMNYFMFYIYFEMSLIPIFMMVMGWGYQPERIKSSFYMLLYTLFFSLPLLLIMFFLLKFLGSMNLLILNNLMVNIFFNLFMYQLFYFLMILAFLVKLPIYLIHVWLPKAHVEASVSGSMVLAAIMLKLGGYGLIRSLLIMLNFSFKFNMILMMMVLWGSLILSMICMIQIDMKMLVAYSSIVHMMFMLMGLLSMSLYGFMGGLLMMLSHGLCSSGMFCLVNFSYERLKSRIFFFNKGMNLIIPSMMLWWFLLCSSNLSSPPSLNLLSEMLIFISLMMWCKKIFILLILMLFLSVIYSIYLYSKVQHGKLKYINMMYENNIREYLIILLHWFPLNFLILNVKFMI</sequence>
<keyword evidence="11 17" id="KW-1133">Transmembrane helix</keyword>
<evidence type="ECO:0000256" key="17">
    <source>
        <dbReference type="RuleBase" id="RU003297"/>
    </source>
</evidence>
<keyword evidence="12 17" id="KW-0520">NAD</keyword>
<evidence type="ECO:0000256" key="14">
    <source>
        <dbReference type="ARBA" id="ARBA00023128"/>
    </source>
</evidence>
<keyword evidence="14 17" id="KW-0496">Mitochondrion</keyword>
<dbReference type="GO" id="GO:0008137">
    <property type="term" value="F:NADH dehydrogenase (ubiquinone) activity"/>
    <property type="evidence" value="ECO:0007669"/>
    <property type="project" value="UniProtKB-UniRule"/>
</dbReference>
<evidence type="ECO:0000256" key="13">
    <source>
        <dbReference type="ARBA" id="ARBA00023075"/>
    </source>
</evidence>
<keyword evidence="6 17" id="KW-0813">Transport</keyword>
<accession>A0A3S8V0Z1</accession>
<dbReference type="Pfam" id="PF00361">
    <property type="entry name" value="Proton_antipo_M"/>
    <property type="match status" value="1"/>
</dbReference>
<dbReference type="GO" id="GO:0015990">
    <property type="term" value="P:electron transport coupled proton transport"/>
    <property type="evidence" value="ECO:0007669"/>
    <property type="project" value="TreeGrafter"/>
</dbReference>
<feature type="transmembrane region" description="Helical" evidence="17">
    <location>
        <begin position="112"/>
        <end position="131"/>
    </location>
</feature>
<keyword evidence="8 17" id="KW-0812">Transmembrane</keyword>
<dbReference type="GO" id="GO:0048039">
    <property type="term" value="F:ubiquinone binding"/>
    <property type="evidence" value="ECO:0007669"/>
    <property type="project" value="TreeGrafter"/>
</dbReference>
<feature type="transmembrane region" description="Helical" evidence="17">
    <location>
        <begin position="59"/>
        <end position="76"/>
    </location>
</feature>
<evidence type="ECO:0000256" key="10">
    <source>
        <dbReference type="ARBA" id="ARBA00022982"/>
    </source>
</evidence>
<dbReference type="PRINTS" id="PR01437">
    <property type="entry name" value="NUOXDRDTASE4"/>
</dbReference>
<dbReference type="InterPro" id="IPR003918">
    <property type="entry name" value="NADH_UbQ_OxRdtase"/>
</dbReference>
<evidence type="ECO:0000259" key="18">
    <source>
        <dbReference type="Pfam" id="PF00361"/>
    </source>
</evidence>
<feature type="transmembrane region" description="Helical" evidence="17">
    <location>
        <begin position="335"/>
        <end position="355"/>
    </location>
</feature>
<reference evidence="20" key="1">
    <citation type="journal article" date="2018" name="Mol. Phylogenet. Evol.">
        <title>Mitochondrial phylogenomics of the Hymenoptera.</title>
        <authorList>
            <person name="Tang P."/>
            <person name="Zhu J.C."/>
            <person name="Zheng B.Y."/>
            <person name="Wei S.J."/>
            <person name="Sharkey M."/>
            <person name="Chen X.X."/>
            <person name="Vogler A.P."/>
        </authorList>
    </citation>
    <scope>NUCLEOTIDE SEQUENCE</scope>
</reference>
<feature type="transmembrane region" description="Helical" evidence="17">
    <location>
        <begin position="222"/>
        <end position="245"/>
    </location>
</feature>
<dbReference type="EC" id="7.1.1.2" evidence="4 17"/>
<comment type="function">
    <text evidence="1">Core subunit of the mitochondrial membrane respiratory chain NADH dehydrogenase (Complex I) that is believed to belong to the minimal assembly required for catalysis. Complex I functions in the transfer of electrons from NADH to the respiratory chain. The immediate electron acceptor for the enzyme is believed to be ubiquinone.</text>
</comment>
<comment type="subcellular location">
    <subcellularLocation>
        <location evidence="2 17">Mitochondrion membrane</location>
        <topology evidence="2 17">Multi-pass membrane protein</topology>
    </subcellularLocation>
</comment>
<feature type="transmembrane region" description="Helical" evidence="17">
    <location>
        <begin position="88"/>
        <end position="106"/>
    </location>
</feature>
<dbReference type="InterPro" id="IPR001750">
    <property type="entry name" value="ND/Mrp_TM"/>
</dbReference>
<dbReference type="EMBL" id="MG923501">
    <property type="protein sequence ID" value="AZL93317.1"/>
    <property type="molecule type" value="Genomic_DNA"/>
</dbReference>
<dbReference type="GO" id="GO:0003954">
    <property type="term" value="F:NADH dehydrogenase activity"/>
    <property type="evidence" value="ECO:0007669"/>
    <property type="project" value="TreeGrafter"/>
</dbReference>
<evidence type="ECO:0000256" key="16">
    <source>
        <dbReference type="ARBA" id="ARBA00049551"/>
    </source>
</evidence>
<feature type="domain" description="NADH:quinone oxidoreductase/Mrp antiporter transmembrane" evidence="18">
    <location>
        <begin position="105"/>
        <end position="394"/>
    </location>
</feature>
<dbReference type="GO" id="GO:0031966">
    <property type="term" value="C:mitochondrial membrane"/>
    <property type="evidence" value="ECO:0007669"/>
    <property type="project" value="UniProtKB-SubCell"/>
</dbReference>
<comment type="catalytic activity">
    <reaction evidence="16 17">
        <text>a ubiquinone + NADH + 5 H(+)(in) = a ubiquinol + NAD(+) + 4 H(+)(out)</text>
        <dbReference type="Rhea" id="RHEA:29091"/>
        <dbReference type="Rhea" id="RHEA-COMP:9565"/>
        <dbReference type="Rhea" id="RHEA-COMP:9566"/>
        <dbReference type="ChEBI" id="CHEBI:15378"/>
        <dbReference type="ChEBI" id="CHEBI:16389"/>
        <dbReference type="ChEBI" id="CHEBI:17976"/>
        <dbReference type="ChEBI" id="CHEBI:57540"/>
        <dbReference type="ChEBI" id="CHEBI:57945"/>
        <dbReference type="EC" id="7.1.1.2"/>
    </reaction>
</comment>
<dbReference type="PANTHER" id="PTHR43507">
    <property type="entry name" value="NADH-UBIQUINONE OXIDOREDUCTASE CHAIN 4"/>
    <property type="match status" value="1"/>
</dbReference>
<feature type="transmembrane region" description="Helical" evidence="17">
    <location>
        <begin position="375"/>
        <end position="406"/>
    </location>
</feature>
<feature type="transmembrane region" description="Helical" evidence="17">
    <location>
        <begin position="251"/>
        <end position="272"/>
    </location>
</feature>
<evidence type="ECO:0000256" key="7">
    <source>
        <dbReference type="ARBA" id="ARBA00022660"/>
    </source>
</evidence>
<feature type="transmembrane region" description="Helical" evidence="17">
    <location>
        <begin position="143"/>
        <end position="164"/>
    </location>
</feature>
<dbReference type="GO" id="GO:0042773">
    <property type="term" value="P:ATP synthesis coupled electron transport"/>
    <property type="evidence" value="ECO:0007669"/>
    <property type="project" value="InterPro"/>
</dbReference>
<dbReference type="InterPro" id="IPR000260">
    <property type="entry name" value="NADH4_N"/>
</dbReference>
<comment type="similarity">
    <text evidence="3 17">Belongs to the complex I subunit 4 family.</text>
</comment>
<organism evidence="20">
    <name type="scientific">Ismarus sp. ZJUH_2016020</name>
    <dbReference type="NCBI Taxonomy" id="2491162"/>
    <lineage>
        <taxon>Eukaryota</taxon>
        <taxon>Metazoa</taxon>
        <taxon>Ecdysozoa</taxon>
        <taxon>Arthropoda</taxon>
        <taxon>Hexapoda</taxon>
        <taxon>Insecta</taxon>
        <taxon>Pterygota</taxon>
        <taxon>Neoptera</taxon>
        <taxon>Endopterygota</taxon>
        <taxon>Hymenoptera</taxon>
        <taxon>Apocrita</taxon>
        <taxon>Proctotrupomorpha</taxon>
        <taxon>Diaprioidea</taxon>
        <taxon>Diapriidae</taxon>
        <taxon>Ismarinae</taxon>
        <taxon>Ismarus</taxon>
    </lineage>
</organism>
<evidence type="ECO:0000256" key="3">
    <source>
        <dbReference type="ARBA" id="ARBA00009025"/>
    </source>
</evidence>
<evidence type="ECO:0000256" key="12">
    <source>
        <dbReference type="ARBA" id="ARBA00023027"/>
    </source>
</evidence>
<feature type="transmembrane region" description="Helical" evidence="17">
    <location>
        <begin position="279"/>
        <end position="301"/>
    </location>
</feature>
<dbReference type="AlphaFoldDB" id="A0A3S8V0Z1"/>
<geneLocation type="mitochondrion" evidence="20"/>
<evidence type="ECO:0000256" key="6">
    <source>
        <dbReference type="ARBA" id="ARBA00022448"/>
    </source>
</evidence>
<keyword evidence="13 17" id="KW-0830">Ubiquinone</keyword>
<name>A0A3S8V0Z1_9HYME</name>
<gene>
    <name evidence="20" type="primary">nad4</name>
</gene>
<feature type="transmembrane region" description="Helical" evidence="17">
    <location>
        <begin position="184"/>
        <end position="210"/>
    </location>
</feature>
<feature type="transmembrane region" description="Helical" evidence="17">
    <location>
        <begin position="427"/>
        <end position="446"/>
    </location>
</feature>
<evidence type="ECO:0000256" key="1">
    <source>
        <dbReference type="ARBA" id="ARBA00003257"/>
    </source>
</evidence>
<protein>
    <recommendedName>
        <fullName evidence="5 17">NADH-ubiquinone oxidoreductase chain 4</fullName>
        <ecNumber evidence="4 17">7.1.1.2</ecNumber>
    </recommendedName>
</protein>
<dbReference type="PANTHER" id="PTHR43507:SF20">
    <property type="entry name" value="NADH-UBIQUINONE OXIDOREDUCTASE CHAIN 4"/>
    <property type="match status" value="1"/>
</dbReference>
<evidence type="ECO:0000259" key="19">
    <source>
        <dbReference type="Pfam" id="PF01059"/>
    </source>
</evidence>
<evidence type="ECO:0000313" key="20">
    <source>
        <dbReference type="EMBL" id="AZL93317.1"/>
    </source>
</evidence>
<feature type="transmembrane region" description="Helical" evidence="17">
    <location>
        <begin position="29"/>
        <end position="47"/>
    </location>
</feature>
<evidence type="ECO:0000256" key="11">
    <source>
        <dbReference type="ARBA" id="ARBA00022989"/>
    </source>
</evidence>
<keyword evidence="7 17" id="KW-0679">Respiratory chain</keyword>
<dbReference type="Pfam" id="PF01059">
    <property type="entry name" value="Oxidored_q5_N"/>
    <property type="match status" value="1"/>
</dbReference>
<comment type="function">
    <text evidence="17">Core subunit of the mitochondrial membrane respiratory chain NADH dehydrogenase (Complex I) which catalyzes electron transfer from NADH through the respiratory chain, using ubiquinone as an electron acceptor. Essential for the catalytic activity and assembly of complex I.</text>
</comment>
<evidence type="ECO:0000256" key="8">
    <source>
        <dbReference type="ARBA" id="ARBA00022692"/>
    </source>
</evidence>
<keyword evidence="9" id="KW-1278">Translocase</keyword>
<feature type="transmembrane region" description="Helical" evidence="17">
    <location>
        <begin position="6"/>
        <end position="22"/>
    </location>
</feature>
<feature type="domain" description="NADH:ubiquinone oxidoreductase chain 4 N-terminal" evidence="19">
    <location>
        <begin position="2"/>
        <end position="101"/>
    </location>
</feature>
<evidence type="ECO:0000256" key="5">
    <source>
        <dbReference type="ARBA" id="ARBA00021006"/>
    </source>
</evidence>
<evidence type="ECO:0000256" key="9">
    <source>
        <dbReference type="ARBA" id="ARBA00022967"/>
    </source>
</evidence>
<evidence type="ECO:0000256" key="4">
    <source>
        <dbReference type="ARBA" id="ARBA00012944"/>
    </source>
</evidence>
<evidence type="ECO:0000256" key="2">
    <source>
        <dbReference type="ARBA" id="ARBA00004225"/>
    </source>
</evidence>